<dbReference type="SUPFAM" id="SSF55729">
    <property type="entry name" value="Acyl-CoA N-acyltransferases (Nat)"/>
    <property type="match status" value="1"/>
</dbReference>
<keyword evidence="3" id="KW-1185">Reference proteome</keyword>
<dbReference type="Proteomes" id="UP000741863">
    <property type="component" value="Unassembled WGS sequence"/>
</dbReference>
<dbReference type="InterPro" id="IPR016181">
    <property type="entry name" value="Acyl_CoA_acyltransferase"/>
</dbReference>
<evidence type="ECO:0000259" key="1">
    <source>
        <dbReference type="PROSITE" id="PS51186"/>
    </source>
</evidence>
<proteinExistence type="predicted"/>
<dbReference type="RefSeq" id="WP_204699528.1">
    <property type="nucleotide sequence ID" value="NZ_JAFBEC010000016.1"/>
</dbReference>
<gene>
    <name evidence="2" type="ORF">JOD17_003882</name>
</gene>
<evidence type="ECO:0000313" key="2">
    <source>
        <dbReference type="EMBL" id="MBM7634756.1"/>
    </source>
</evidence>
<feature type="domain" description="N-acetyltransferase" evidence="1">
    <location>
        <begin position="1"/>
        <end position="156"/>
    </location>
</feature>
<sequence length="281" mass="33103">MIRQLHPEDQTYYEQMDTGIEDDYIAAIFPYLVTGPNKMYGLFIENQLVSTAGFTIYHSVYAMLGRLRTDRRYRGQNLATEILNNVLERAWEHSEIQWVGANTQQSNIPAQKVLRKIGLTPRISLQSATTTSPNQLADEHAQWTEITSLSKKKTLLSEQYVQPGRVFPYECYYPFEAKTELFHDDEVATWRFFENNQCDRFFITKYDQKKYHYLHVVYPFQDLFNQSGLWATITHAHNDSQSQFEEDVHVWVDITNDQMAKLPNQHPFDLPSPWNLYVDQR</sequence>
<dbReference type="Gene3D" id="3.40.630.30">
    <property type="match status" value="1"/>
</dbReference>
<evidence type="ECO:0000313" key="3">
    <source>
        <dbReference type="Proteomes" id="UP000741863"/>
    </source>
</evidence>
<dbReference type="InterPro" id="IPR000182">
    <property type="entry name" value="GNAT_dom"/>
</dbReference>
<dbReference type="EMBL" id="JAFBEC010000016">
    <property type="protein sequence ID" value="MBM7634756.1"/>
    <property type="molecule type" value="Genomic_DNA"/>
</dbReference>
<dbReference type="PROSITE" id="PS51186">
    <property type="entry name" value="GNAT"/>
    <property type="match status" value="1"/>
</dbReference>
<dbReference type="Pfam" id="PF00583">
    <property type="entry name" value="Acetyltransf_1"/>
    <property type="match status" value="1"/>
</dbReference>
<reference evidence="2 3" key="1">
    <citation type="submission" date="2021-01" db="EMBL/GenBank/DDBJ databases">
        <title>Genomic Encyclopedia of Type Strains, Phase IV (KMG-IV): sequencing the most valuable type-strain genomes for metagenomic binning, comparative biology and taxonomic classification.</title>
        <authorList>
            <person name="Goeker M."/>
        </authorList>
    </citation>
    <scope>NUCLEOTIDE SEQUENCE [LARGE SCALE GENOMIC DNA]</scope>
    <source>
        <strain evidence="2 3">DSM 25540</strain>
    </source>
</reference>
<protein>
    <submittedName>
        <fullName evidence="2">RimJ/RimL family protein N-acetyltransferase</fullName>
    </submittedName>
</protein>
<comment type="caution">
    <text evidence="2">The sequence shown here is derived from an EMBL/GenBank/DDBJ whole genome shotgun (WGS) entry which is preliminary data.</text>
</comment>
<organism evidence="2 3">
    <name type="scientific">Geomicrobium sediminis</name>
    <dbReference type="NCBI Taxonomy" id="1347788"/>
    <lineage>
        <taxon>Bacteria</taxon>
        <taxon>Bacillati</taxon>
        <taxon>Bacillota</taxon>
        <taxon>Bacilli</taxon>
        <taxon>Bacillales</taxon>
        <taxon>Geomicrobium</taxon>
    </lineage>
</organism>
<name>A0ABS2PI25_9BACL</name>
<accession>A0ABS2PI25</accession>